<name>A0A2P2PGZ9_RHIMU</name>
<proteinExistence type="predicted"/>
<reference evidence="1" key="1">
    <citation type="submission" date="2018-02" db="EMBL/GenBank/DDBJ databases">
        <title>Rhizophora mucronata_Transcriptome.</title>
        <authorList>
            <person name="Meera S.P."/>
            <person name="Sreeshan A."/>
            <person name="Augustine A."/>
        </authorList>
    </citation>
    <scope>NUCLEOTIDE SEQUENCE</scope>
    <source>
        <tissue evidence="1">Leaf</tissue>
    </source>
</reference>
<organism evidence="1">
    <name type="scientific">Rhizophora mucronata</name>
    <name type="common">Asiatic mangrove</name>
    <dbReference type="NCBI Taxonomy" id="61149"/>
    <lineage>
        <taxon>Eukaryota</taxon>
        <taxon>Viridiplantae</taxon>
        <taxon>Streptophyta</taxon>
        <taxon>Embryophyta</taxon>
        <taxon>Tracheophyta</taxon>
        <taxon>Spermatophyta</taxon>
        <taxon>Magnoliopsida</taxon>
        <taxon>eudicotyledons</taxon>
        <taxon>Gunneridae</taxon>
        <taxon>Pentapetalae</taxon>
        <taxon>rosids</taxon>
        <taxon>fabids</taxon>
        <taxon>Malpighiales</taxon>
        <taxon>Rhizophoraceae</taxon>
        <taxon>Rhizophora</taxon>
    </lineage>
</organism>
<sequence length="20" mass="2305">MNIMRESRPDILLINLIGCC</sequence>
<dbReference type="AlphaFoldDB" id="A0A2P2PGZ9"/>
<accession>A0A2P2PGZ9</accession>
<protein>
    <submittedName>
        <fullName evidence="1">Uncharacterized protein</fullName>
    </submittedName>
</protein>
<evidence type="ECO:0000313" key="1">
    <source>
        <dbReference type="EMBL" id="MBX53931.1"/>
    </source>
</evidence>
<dbReference type="EMBL" id="GGEC01073447">
    <property type="protein sequence ID" value="MBX53931.1"/>
    <property type="molecule type" value="Transcribed_RNA"/>
</dbReference>